<evidence type="ECO:0000313" key="11">
    <source>
        <dbReference type="EMBL" id="MDQ0214896.1"/>
    </source>
</evidence>
<dbReference type="Gene3D" id="1.10.760.10">
    <property type="entry name" value="Cytochrome c-like domain"/>
    <property type="match status" value="1"/>
</dbReference>
<dbReference type="PROSITE" id="PS51257">
    <property type="entry name" value="PROKAR_LIPOPROTEIN"/>
    <property type="match status" value="1"/>
</dbReference>
<reference evidence="11" key="1">
    <citation type="submission" date="2023-07" db="EMBL/GenBank/DDBJ databases">
        <title>Genomic Encyclopedia of Type Strains, Phase IV (KMG-IV): sequencing the most valuable type-strain genomes for metagenomic binning, comparative biology and taxonomic classification.</title>
        <authorList>
            <person name="Goeker M."/>
        </authorList>
    </citation>
    <scope>NUCLEOTIDE SEQUENCE</scope>
    <source>
        <strain evidence="11">DSM 23947</strain>
    </source>
</reference>
<dbReference type="InterPro" id="IPR054782">
    <property type="entry name" value="Cytochro_C551"/>
</dbReference>
<dbReference type="AlphaFoldDB" id="A0AAJ1T465"/>
<organism evidence="11 12">
    <name type="scientific">Oikeobacillus pervagus</name>
    <dbReference type="NCBI Taxonomy" id="1325931"/>
    <lineage>
        <taxon>Bacteria</taxon>
        <taxon>Bacillati</taxon>
        <taxon>Bacillota</taxon>
        <taxon>Bacilli</taxon>
        <taxon>Bacillales</taxon>
        <taxon>Bacillaceae</taxon>
        <taxon>Oikeobacillus</taxon>
    </lineage>
</organism>
<dbReference type="InterPro" id="IPR036909">
    <property type="entry name" value="Cyt_c-like_dom_sf"/>
</dbReference>
<comment type="caution">
    <text evidence="11">The sequence shown here is derived from an EMBL/GenBank/DDBJ whole genome shotgun (WGS) entry which is preliminary data.</text>
</comment>
<dbReference type="SUPFAM" id="SSF46626">
    <property type="entry name" value="Cytochrome c"/>
    <property type="match status" value="1"/>
</dbReference>
<dbReference type="PROSITE" id="PS51007">
    <property type="entry name" value="CYTC"/>
    <property type="match status" value="1"/>
</dbReference>
<evidence type="ECO:0000256" key="5">
    <source>
        <dbReference type="ARBA" id="ARBA00023004"/>
    </source>
</evidence>
<feature type="signal peptide" evidence="9">
    <location>
        <begin position="1"/>
        <end position="18"/>
    </location>
</feature>
<name>A0AAJ1T465_9BACI</name>
<dbReference type="InterPro" id="IPR009056">
    <property type="entry name" value="Cyt_c-like_dom"/>
</dbReference>
<evidence type="ECO:0000256" key="9">
    <source>
        <dbReference type="SAM" id="SignalP"/>
    </source>
</evidence>
<feature type="chain" id="PRO_5042486286" evidence="9">
    <location>
        <begin position="19"/>
        <end position="119"/>
    </location>
</feature>
<dbReference type="GO" id="GO:0020037">
    <property type="term" value="F:heme binding"/>
    <property type="evidence" value="ECO:0007669"/>
    <property type="project" value="InterPro"/>
</dbReference>
<feature type="binding site" description="axial binding residue" evidence="7">
    <location>
        <position position="63"/>
    </location>
    <ligand>
        <name>heme c</name>
        <dbReference type="ChEBI" id="CHEBI:61717"/>
    </ligand>
    <ligandPart>
        <name>Fe</name>
        <dbReference type="ChEBI" id="CHEBI:18248"/>
    </ligandPart>
</feature>
<keyword evidence="1" id="KW-0813">Transport</keyword>
<evidence type="ECO:0000256" key="4">
    <source>
        <dbReference type="ARBA" id="ARBA00022982"/>
    </source>
</evidence>
<evidence type="ECO:0000256" key="2">
    <source>
        <dbReference type="ARBA" id="ARBA00022617"/>
    </source>
</evidence>
<feature type="binding site" description="covalent" evidence="6">
    <location>
        <position position="59"/>
    </location>
    <ligand>
        <name>heme c</name>
        <dbReference type="ChEBI" id="CHEBI:61717"/>
    </ligand>
</feature>
<dbReference type="EMBL" id="JAUSUC010000012">
    <property type="protein sequence ID" value="MDQ0214896.1"/>
    <property type="molecule type" value="Genomic_DNA"/>
</dbReference>
<gene>
    <name evidence="11" type="ORF">J2S13_001295</name>
</gene>
<evidence type="ECO:0000256" key="8">
    <source>
        <dbReference type="SAM" id="MobiDB-lite"/>
    </source>
</evidence>
<proteinExistence type="predicted"/>
<keyword evidence="12" id="KW-1185">Reference proteome</keyword>
<feature type="region of interest" description="Disordered" evidence="8">
    <location>
        <begin position="18"/>
        <end position="49"/>
    </location>
</feature>
<dbReference type="Proteomes" id="UP001237207">
    <property type="component" value="Unassembled WGS sequence"/>
</dbReference>
<evidence type="ECO:0000313" key="12">
    <source>
        <dbReference type="Proteomes" id="UP001237207"/>
    </source>
</evidence>
<protein>
    <submittedName>
        <fullName evidence="11">Cytochrome c551</fullName>
    </submittedName>
</protein>
<feature type="compositionally biased region" description="Low complexity" evidence="8">
    <location>
        <begin position="36"/>
        <end position="45"/>
    </location>
</feature>
<keyword evidence="3 7" id="KW-0479">Metal-binding</keyword>
<dbReference type="InterPro" id="IPR051811">
    <property type="entry name" value="Cytochrome_c550/c551-like"/>
</dbReference>
<dbReference type="GO" id="GO:0016020">
    <property type="term" value="C:membrane"/>
    <property type="evidence" value="ECO:0007669"/>
    <property type="project" value="InterPro"/>
</dbReference>
<evidence type="ECO:0000256" key="1">
    <source>
        <dbReference type="ARBA" id="ARBA00022448"/>
    </source>
</evidence>
<keyword evidence="5 7" id="KW-0408">Iron</keyword>
<dbReference type="PANTHER" id="PTHR37823">
    <property type="entry name" value="CYTOCHROME C-553-LIKE"/>
    <property type="match status" value="1"/>
</dbReference>
<dbReference type="PIRSF" id="PIRSF000025">
    <property type="entry name" value="Cytc_Bsub_c550"/>
    <property type="match status" value="1"/>
</dbReference>
<accession>A0AAJ1T465</accession>
<feature type="binding site" description="covalent" evidence="6">
    <location>
        <position position="62"/>
    </location>
    <ligand>
        <name>heme c</name>
        <dbReference type="ChEBI" id="CHEBI:61717"/>
    </ligand>
</feature>
<feature type="domain" description="Cytochrome c" evidence="10">
    <location>
        <begin position="46"/>
        <end position="119"/>
    </location>
</feature>
<evidence type="ECO:0000256" key="6">
    <source>
        <dbReference type="PIRSR" id="PIRSR000025-1"/>
    </source>
</evidence>
<feature type="binding site" description="axial binding residue" evidence="7">
    <location>
        <position position="98"/>
    </location>
    <ligand>
        <name>heme c</name>
        <dbReference type="ChEBI" id="CHEBI:61717"/>
    </ligand>
    <ligandPart>
        <name>Fe</name>
        <dbReference type="ChEBI" id="CHEBI:18248"/>
    </ligandPart>
</feature>
<evidence type="ECO:0000256" key="3">
    <source>
        <dbReference type="ARBA" id="ARBA00022723"/>
    </source>
</evidence>
<comment type="PTM">
    <text evidence="6">Binds 1 heme c group covalently per subunit.</text>
</comment>
<keyword evidence="2 6" id="KW-0349">Heme</keyword>
<dbReference type="Pfam" id="PF13442">
    <property type="entry name" value="Cytochrome_CBB3"/>
    <property type="match status" value="1"/>
</dbReference>
<dbReference type="PANTHER" id="PTHR37823:SF2">
    <property type="entry name" value="CYTOCHROME C-550"/>
    <property type="match status" value="1"/>
</dbReference>
<dbReference type="InterPro" id="IPR012218">
    <property type="entry name" value="Cyt_c_BACSU-c550-type"/>
</dbReference>
<sequence length="119" mass="12446">MMKKKLLALLLGSSLALGACGGGEDATDDTKKEPANNNETNTTETADAGDAQKIYDNKCLSCHGENLKGQVGPALDKIGSTLSKDEILNVLENGKGAMPANVVEGDEADQIAEWLANKK</sequence>
<dbReference type="GO" id="GO:0009055">
    <property type="term" value="F:electron transfer activity"/>
    <property type="evidence" value="ECO:0007669"/>
    <property type="project" value="InterPro"/>
</dbReference>
<keyword evidence="4" id="KW-0249">Electron transport</keyword>
<dbReference type="GO" id="GO:0005506">
    <property type="term" value="F:iron ion binding"/>
    <property type="evidence" value="ECO:0007669"/>
    <property type="project" value="InterPro"/>
</dbReference>
<evidence type="ECO:0000256" key="7">
    <source>
        <dbReference type="PIRSR" id="PIRSR000025-2"/>
    </source>
</evidence>
<dbReference type="NCBIfam" id="NF045774">
    <property type="entry name" value="cytochro_C551"/>
    <property type="match status" value="1"/>
</dbReference>
<keyword evidence="9" id="KW-0732">Signal</keyword>
<evidence type="ECO:0000259" key="10">
    <source>
        <dbReference type="PROSITE" id="PS51007"/>
    </source>
</evidence>